<evidence type="ECO:0000259" key="10">
    <source>
        <dbReference type="Pfam" id="PF00696"/>
    </source>
</evidence>
<keyword evidence="6 11" id="KW-0418">Kinase</keyword>
<reference evidence="12" key="1">
    <citation type="submission" date="2017-09" db="EMBL/GenBank/DDBJ databases">
        <title>Depth-based differentiation of microbial function through sediment-hosted aquifers and enrichment of novel symbionts in the deep terrestrial subsurface.</title>
        <authorList>
            <person name="Probst A.J."/>
            <person name="Ladd B."/>
            <person name="Jarett J.K."/>
            <person name="Geller-Mcgrath D.E."/>
            <person name="Sieber C.M.K."/>
            <person name="Emerson J.B."/>
            <person name="Anantharaman K."/>
            <person name="Thomas B.C."/>
            <person name="Malmstrom R."/>
            <person name="Stieglmeier M."/>
            <person name="Klingl A."/>
            <person name="Woyke T."/>
            <person name="Ryan C.M."/>
            <person name="Banfield J.F."/>
        </authorList>
    </citation>
    <scope>NUCLEOTIDE SEQUENCE [LARGE SCALE GENOMIC DNA]</scope>
</reference>
<dbReference type="PANTHER" id="PTHR42833:SF4">
    <property type="entry name" value="URIDYLATE KINASE PUMPKIN, CHLOROPLASTIC"/>
    <property type="match status" value="1"/>
</dbReference>
<dbReference type="GO" id="GO:0006225">
    <property type="term" value="P:UDP biosynthetic process"/>
    <property type="evidence" value="ECO:0007669"/>
    <property type="project" value="TreeGrafter"/>
</dbReference>
<comment type="similarity">
    <text evidence="2">Belongs to the UMP kinase family.</text>
</comment>
<dbReference type="InterPro" id="IPR001048">
    <property type="entry name" value="Asp/Glu/Uridylate_kinase"/>
</dbReference>
<dbReference type="EC" id="2.7.4.22" evidence="3"/>
<dbReference type="EMBL" id="PEWD01000083">
    <property type="protein sequence ID" value="PIU68307.1"/>
    <property type="molecule type" value="Genomic_DNA"/>
</dbReference>
<evidence type="ECO:0000256" key="9">
    <source>
        <dbReference type="ARBA" id="ARBA00032092"/>
    </source>
</evidence>
<feature type="domain" description="Aspartate/glutamate/uridylate kinase" evidence="10">
    <location>
        <begin position="4"/>
        <end position="213"/>
    </location>
</feature>
<keyword evidence="7" id="KW-0067">ATP-binding</keyword>
<protein>
    <recommendedName>
        <fullName evidence="3">UMP kinase</fullName>
        <ecNumber evidence="3">2.7.4.22</ecNumber>
    </recommendedName>
    <alternativeName>
        <fullName evidence="9">Uridine monophosphate kinase</fullName>
    </alternativeName>
</protein>
<comment type="caution">
    <text evidence="11">The sequence shown here is derived from an EMBL/GenBank/DDBJ whole genome shotgun (WGS) entry which is preliminary data.</text>
</comment>
<comment type="pathway">
    <text evidence="1">Pyrimidine metabolism; CTP biosynthesis via de novo pathway; UDP from UMP (UMPK route): step 1/1.</text>
</comment>
<gene>
    <name evidence="11" type="ORF">COS81_04405</name>
</gene>
<evidence type="ECO:0000256" key="7">
    <source>
        <dbReference type="ARBA" id="ARBA00022840"/>
    </source>
</evidence>
<evidence type="ECO:0000256" key="3">
    <source>
        <dbReference type="ARBA" id="ARBA00012899"/>
    </source>
</evidence>
<keyword evidence="5" id="KW-0547">Nucleotide-binding</keyword>
<dbReference type="Proteomes" id="UP000229916">
    <property type="component" value="Unassembled WGS sequence"/>
</dbReference>
<dbReference type="GO" id="GO:0033862">
    <property type="term" value="F:UMP kinase activity"/>
    <property type="evidence" value="ECO:0007669"/>
    <property type="project" value="UniProtKB-EC"/>
</dbReference>
<evidence type="ECO:0000256" key="2">
    <source>
        <dbReference type="ARBA" id="ARBA00007614"/>
    </source>
</evidence>
<evidence type="ECO:0000313" key="11">
    <source>
        <dbReference type="EMBL" id="PIU68307.1"/>
    </source>
</evidence>
<evidence type="ECO:0000256" key="1">
    <source>
        <dbReference type="ARBA" id="ARBA00004791"/>
    </source>
</evidence>
<evidence type="ECO:0000313" key="12">
    <source>
        <dbReference type="Proteomes" id="UP000229916"/>
    </source>
</evidence>
<dbReference type="AlphaFoldDB" id="A0A2M7ALU4"/>
<evidence type="ECO:0000256" key="6">
    <source>
        <dbReference type="ARBA" id="ARBA00022777"/>
    </source>
</evidence>
<dbReference type="GO" id="GO:0005524">
    <property type="term" value="F:ATP binding"/>
    <property type="evidence" value="ECO:0007669"/>
    <property type="project" value="UniProtKB-KW"/>
</dbReference>
<proteinExistence type="inferred from homology"/>
<dbReference type="SUPFAM" id="SSF53633">
    <property type="entry name" value="Carbamate kinase-like"/>
    <property type="match status" value="1"/>
</dbReference>
<dbReference type="PANTHER" id="PTHR42833">
    <property type="entry name" value="URIDYLATE KINASE"/>
    <property type="match status" value="1"/>
</dbReference>
<organism evidence="11 12">
    <name type="scientific">candidate division WWE3 bacterium CG06_land_8_20_14_3_00_42_16</name>
    <dbReference type="NCBI Taxonomy" id="1975083"/>
    <lineage>
        <taxon>Bacteria</taxon>
        <taxon>Katanobacteria</taxon>
    </lineage>
</organism>
<evidence type="ECO:0000256" key="4">
    <source>
        <dbReference type="ARBA" id="ARBA00022679"/>
    </source>
</evidence>
<keyword evidence="4" id="KW-0808">Transferase</keyword>
<dbReference type="Pfam" id="PF00696">
    <property type="entry name" value="AA_kinase"/>
    <property type="match status" value="1"/>
</dbReference>
<dbReference type="InterPro" id="IPR036393">
    <property type="entry name" value="AceGlu_kinase-like_sf"/>
</dbReference>
<accession>A0A2M7ALU4</accession>
<keyword evidence="8" id="KW-0665">Pyrimidine biosynthesis</keyword>
<evidence type="ECO:0000256" key="8">
    <source>
        <dbReference type="ARBA" id="ARBA00022975"/>
    </source>
</evidence>
<sequence>MTDKIFVIKLGGSIIFPKLGYINTNYLEQLKRILQEYINQGSRFILIIGGGTICRWYQDYAKKYLGICSKEDLNRIGAAVTRANAEVVRSFFGDLAYPENYHNFKKTIRWTQPILVASAWKTGRSTDADAILLAKKFNSQTLMVASNTDYIYTRDPKKNQGARPLTSLTWDTYQKLLRKITDPTRHLPGAHVPFDVSATRLAKTSGIKVIFFNGENMSNFEKALQGKDFIGTTITSSALRLRKQTR</sequence>
<evidence type="ECO:0000256" key="5">
    <source>
        <dbReference type="ARBA" id="ARBA00022741"/>
    </source>
</evidence>
<dbReference type="Gene3D" id="3.40.1160.10">
    <property type="entry name" value="Acetylglutamate kinase-like"/>
    <property type="match status" value="1"/>
</dbReference>
<name>A0A2M7ALU4_UNCKA</name>